<evidence type="ECO:0000313" key="1">
    <source>
        <dbReference type="EMBL" id="CAI6357661.1"/>
    </source>
</evidence>
<dbReference type="EMBL" id="CARXXK010000002">
    <property type="protein sequence ID" value="CAI6357661.1"/>
    <property type="molecule type" value="Genomic_DNA"/>
</dbReference>
<organism evidence="1 2">
    <name type="scientific">Macrosiphum euphorbiae</name>
    <name type="common">potato aphid</name>
    <dbReference type="NCBI Taxonomy" id="13131"/>
    <lineage>
        <taxon>Eukaryota</taxon>
        <taxon>Metazoa</taxon>
        <taxon>Ecdysozoa</taxon>
        <taxon>Arthropoda</taxon>
        <taxon>Hexapoda</taxon>
        <taxon>Insecta</taxon>
        <taxon>Pterygota</taxon>
        <taxon>Neoptera</taxon>
        <taxon>Paraneoptera</taxon>
        <taxon>Hemiptera</taxon>
        <taxon>Sternorrhyncha</taxon>
        <taxon>Aphidomorpha</taxon>
        <taxon>Aphidoidea</taxon>
        <taxon>Aphididae</taxon>
        <taxon>Macrosiphini</taxon>
        <taxon>Macrosiphum</taxon>
    </lineage>
</organism>
<reference evidence="1 2" key="1">
    <citation type="submission" date="2023-01" db="EMBL/GenBank/DDBJ databases">
        <authorList>
            <person name="Whitehead M."/>
        </authorList>
    </citation>
    <scope>NUCLEOTIDE SEQUENCE [LARGE SCALE GENOMIC DNA]</scope>
</reference>
<evidence type="ECO:0000313" key="2">
    <source>
        <dbReference type="Proteomes" id="UP001160148"/>
    </source>
</evidence>
<proteinExistence type="predicted"/>
<gene>
    <name evidence="1" type="ORF">MEUPH1_LOCUS13265</name>
</gene>
<keyword evidence="2" id="KW-1185">Reference proteome</keyword>
<name>A0AAV0WPB5_9HEMI</name>
<dbReference type="Proteomes" id="UP001160148">
    <property type="component" value="Unassembled WGS sequence"/>
</dbReference>
<accession>A0AAV0WPB5</accession>
<sequence>MVFDFMHDIPEGVARYDMALVIKNLIDKKYFTLNQLNSRITLFDYGVTERKNCPPKINQNNLNNGIVIMSASEMLCLVRNFGLIVGELVPKHSQNWKLYILLPQIVDLCCACRIQSDCALLLDSIVAQHNSLYLILSKSNLKPKFHNLTHYGRMVQ</sequence>
<protein>
    <submittedName>
        <fullName evidence="1">Uncharacterized protein</fullName>
    </submittedName>
</protein>
<dbReference type="AlphaFoldDB" id="A0AAV0WPB5"/>
<comment type="caution">
    <text evidence="1">The sequence shown here is derived from an EMBL/GenBank/DDBJ whole genome shotgun (WGS) entry which is preliminary data.</text>
</comment>